<keyword evidence="2" id="KW-1185">Reference proteome</keyword>
<gene>
    <name evidence="1" type="ORF">DYB32_007528</name>
</gene>
<name>A0A418ANJ2_9STRA</name>
<dbReference type="InterPro" id="IPR007577">
    <property type="entry name" value="GlycoTrfase_DXD_sugar-bd_CS"/>
</dbReference>
<dbReference type="Gene3D" id="3.90.550.20">
    <property type="match status" value="1"/>
</dbReference>
<dbReference type="PANTHER" id="PTHR31834">
    <property type="entry name" value="INITIATION-SPECIFIC ALPHA-1,6-MANNOSYLTRANSFERASE"/>
    <property type="match status" value="1"/>
</dbReference>
<reference evidence="1 2" key="1">
    <citation type="submission" date="2018-08" db="EMBL/GenBank/DDBJ databases">
        <title>Aphanomyces genome sequencing and annotation.</title>
        <authorList>
            <person name="Minardi D."/>
            <person name="Oidtmann B."/>
            <person name="Van Der Giezen M."/>
            <person name="Studholme D.J."/>
        </authorList>
    </citation>
    <scope>NUCLEOTIDE SEQUENCE [LARGE SCALE GENOMIC DNA]</scope>
    <source>
        <strain evidence="1 2">NJM0002</strain>
    </source>
</reference>
<dbReference type="GO" id="GO:0000009">
    <property type="term" value="F:alpha-1,6-mannosyltransferase activity"/>
    <property type="evidence" value="ECO:0007669"/>
    <property type="project" value="InterPro"/>
</dbReference>
<dbReference type="InterPro" id="IPR039367">
    <property type="entry name" value="Och1-like"/>
</dbReference>
<dbReference type="AlphaFoldDB" id="A0A418ANJ2"/>
<evidence type="ECO:0000313" key="2">
    <source>
        <dbReference type="Proteomes" id="UP000285060"/>
    </source>
</evidence>
<dbReference type="Pfam" id="PF04488">
    <property type="entry name" value="Gly_transf_sug"/>
    <property type="match status" value="1"/>
</dbReference>
<organism evidence="1 2">
    <name type="scientific">Aphanomyces invadans</name>
    <dbReference type="NCBI Taxonomy" id="157072"/>
    <lineage>
        <taxon>Eukaryota</taxon>
        <taxon>Sar</taxon>
        <taxon>Stramenopiles</taxon>
        <taxon>Oomycota</taxon>
        <taxon>Saprolegniomycetes</taxon>
        <taxon>Saprolegniales</taxon>
        <taxon>Verrucalvaceae</taxon>
        <taxon>Aphanomyces</taxon>
    </lineage>
</organism>
<protein>
    <submittedName>
        <fullName evidence="1">Uncharacterized protein</fullName>
    </submittedName>
</protein>
<sequence>MYTLPTTRRFIHPYIVLYCTRWNVIGLCDATAFPTMALAASLSNARTVVPVGCCLLLLLFCVNLPTLQTSMSLSSLSDGHIHGNGAGPSQPHIVLTSEPDVCSVQFVFAGPKHDYTTFHRISAWLARGSPKCPIDLIRDDHPFLAAITPDERAMYLDVAYRPILQADLLKLLVLYYRGGLVTDMDVEPLKSFPDQWVGPGTALATCDVFFGVEVDCYDDECIHWYTRKGQLQTWTMWARRPRSAFLKNLLAHIVQHYSTMTPRHDPNVSVQEVAGSAVITDYLAQYGQWGQPHYDVPLDAASSTLATDRSKVLRMKVNPTSNEEVCILGSEWTGGDCVGKPSCLVRHHWEGSWKSDDERANKGSSV</sequence>
<accession>A0A418ANJ2</accession>
<dbReference type="EMBL" id="QUSY01000977">
    <property type="protein sequence ID" value="RHY26528.1"/>
    <property type="molecule type" value="Genomic_DNA"/>
</dbReference>
<evidence type="ECO:0000313" key="1">
    <source>
        <dbReference type="EMBL" id="RHY26528.1"/>
    </source>
</evidence>
<proteinExistence type="predicted"/>
<dbReference type="InterPro" id="IPR029044">
    <property type="entry name" value="Nucleotide-diphossugar_trans"/>
</dbReference>
<dbReference type="SUPFAM" id="SSF53448">
    <property type="entry name" value="Nucleotide-diphospho-sugar transferases"/>
    <property type="match status" value="1"/>
</dbReference>
<dbReference type="VEuPathDB" id="FungiDB:H310_14260"/>
<dbReference type="PANTHER" id="PTHR31834:SF9">
    <property type="entry name" value="INITIATION-SPECIFIC ALPHA-1,6-MANNOSYLTRANSFERASE"/>
    <property type="match status" value="1"/>
</dbReference>
<dbReference type="GO" id="GO:0006487">
    <property type="term" value="P:protein N-linked glycosylation"/>
    <property type="evidence" value="ECO:0007669"/>
    <property type="project" value="TreeGrafter"/>
</dbReference>
<dbReference type="GO" id="GO:0000136">
    <property type="term" value="C:mannan polymerase complex"/>
    <property type="evidence" value="ECO:0007669"/>
    <property type="project" value="TreeGrafter"/>
</dbReference>
<dbReference type="Proteomes" id="UP000285060">
    <property type="component" value="Unassembled WGS sequence"/>
</dbReference>
<comment type="caution">
    <text evidence="1">The sequence shown here is derived from an EMBL/GenBank/DDBJ whole genome shotgun (WGS) entry which is preliminary data.</text>
</comment>